<dbReference type="Proteomes" id="UP000704762">
    <property type="component" value="Unassembled WGS sequence"/>
</dbReference>
<sequence length="178" mass="18933">MRVAALLAAAWLVMITGLSACTALSTRTGSGTDGEIWQWALGRNVWSDSDLQQYGQGLGRSSDTSVNVQQEGFQLTLDASGTVIAVTLYNDENAIGLPSSDASFSAYQGTLPADLTWTDTASSIGATYGAANQSGGFGTEIIFTYTTSDNYRLELAFAARHERDLPNAPIHTIRVSQL</sequence>
<protein>
    <recommendedName>
        <fullName evidence="4">Lipoprotein</fullName>
    </recommendedName>
</protein>
<evidence type="ECO:0000313" key="3">
    <source>
        <dbReference type="Proteomes" id="UP000704762"/>
    </source>
</evidence>
<evidence type="ECO:0000313" key="2">
    <source>
        <dbReference type="EMBL" id="MBM7800000.1"/>
    </source>
</evidence>
<keyword evidence="1" id="KW-0732">Signal</keyword>
<accession>A0ABS2RLX2</accession>
<feature type="signal peptide" evidence="1">
    <location>
        <begin position="1"/>
        <end position="20"/>
    </location>
</feature>
<organism evidence="2 3">
    <name type="scientific">Microlunatus panaciterrae</name>
    <dbReference type="NCBI Taxonomy" id="400768"/>
    <lineage>
        <taxon>Bacteria</taxon>
        <taxon>Bacillati</taxon>
        <taxon>Actinomycetota</taxon>
        <taxon>Actinomycetes</taxon>
        <taxon>Propionibacteriales</taxon>
        <taxon>Propionibacteriaceae</taxon>
        <taxon>Microlunatus</taxon>
    </lineage>
</organism>
<evidence type="ECO:0008006" key="4">
    <source>
        <dbReference type="Google" id="ProtNLM"/>
    </source>
</evidence>
<dbReference type="RefSeq" id="WP_204919109.1">
    <property type="nucleotide sequence ID" value="NZ_BAAAQP010000003.1"/>
</dbReference>
<gene>
    <name evidence="2" type="ORF">JOE57_002921</name>
</gene>
<proteinExistence type="predicted"/>
<name>A0ABS2RLX2_9ACTN</name>
<evidence type="ECO:0000256" key="1">
    <source>
        <dbReference type="SAM" id="SignalP"/>
    </source>
</evidence>
<feature type="chain" id="PRO_5045442633" description="Lipoprotein" evidence="1">
    <location>
        <begin position="21"/>
        <end position="178"/>
    </location>
</feature>
<comment type="caution">
    <text evidence="2">The sequence shown here is derived from an EMBL/GenBank/DDBJ whole genome shotgun (WGS) entry which is preliminary data.</text>
</comment>
<reference evidence="2 3" key="1">
    <citation type="submission" date="2021-01" db="EMBL/GenBank/DDBJ databases">
        <title>Sequencing the genomes of 1000 actinobacteria strains.</title>
        <authorList>
            <person name="Klenk H.-P."/>
        </authorList>
    </citation>
    <scope>NUCLEOTIDE SEQUENCE [LARGE SCALE GENOMIC DNA]</scope>
    <source>
        <strain evidence="2 3">DSM 18662</strain>
    </source>
</reference>
<dbReference type="PROSITE" id="PS51257">
    <property type="entry name" value="PROKAR_LIPOPROTEIN"/>
    <property type="match status" value="1"/>
</dbReference>
<dbReference type="EMBL" id="JAFBCF010000001">
    <property type="protein sequence ID" value="MBM7800000.1"/>
    <property type="molecule type" value="Genomic_DNA"/>
</dbReference>
<keyword evidence="3" id="KW-1185">Reference proteome</keyword>